<feature type="transmembrane region" description="Helical" evidence="8">
    <location>
        <begin position="244"/>
        <end position="263"/>
    </location>
</feature>
<organism evidence="10 11">
    <name type="scientific">Streptomyces umbrinus</name>
    <dbReference type="NCBI Taxonomy" id="67370"/>
    <lineage>
        <taxon>Bacteria</taxon>
        <taxon>Bacillati</taxon>
        <taxon>Actinomycetota</taxon>
        <taxon>Actinomycetes</taxon>
        <taxon>Kitasatosporales</taxon>
        <taxon>Streptomycetaceae</taxon>
        <taxon>Streptomyces</taxon>
        <taxon>Streptomyces phaeochromogenes group</taxon>
    </lineage>
</organism>
<evidence type="ECO:0000313" key="10">
    <source>
        <dbReference type="EMBL" id="MDQ1031169.1"/>
    </source>
</evidence>
<keyword evidence="5 8" id="KW-1133">Transmembrane helix</keyword>
<dbReference type="NCBIfam" id="TIGR00711">
    <property type="entry name" value="efflux_EmrB"/>
    <property type="match status" value="1"/>
</dbReference>
<dbReference type="CDD" id="cd17321">
    <property type="entry name" value="MFS_MMR_MDR_like"/>
    <property type="match status" value="1"/>
</dbReference>
<feature type="transmembrane region" description="Helical" evidence="8">
    <location>
        <begin position="455"/>
        <end position="474"/>
    </location>
</feature>
<proteinExistence type="predicted"/>
<feature type="transmembrane region" description="Helical" evidence="8">
    <location>
        <begin position="214"/>
        <end position="238"/>
    </location>
</feature>
<gene>
    <name evidence="10" type="ORF">QF035_008751</name>
</gene>
<dbReference type="EMBL" id="JAUSZI010000002">
    <property type="protein sequence ID" value="MDQ1031169.1"/>
    <property type="molecule type" value="Genomic_DNA"/>
</dbReference>
<protein>
    <submittedName>
        <fullName evidence="10">EmrB/QacA subfamily drug resistance transporter</fullName>
    </submittedName>
</protein>
<dbReference type="InterPro" id="IPR011701">
    <property type="entry name" value="MFS"/>
</dbReference>
<comment type="subcellular location">
    <subcellularLocation>
        <location evidence="1">Cell membrane</location>
        <topology evidence="1">Multi-pass membrane protein</topology>
    </subcellularLocation>
</comment>
<dbReference type="InterPro" id="IPR036259">
    <property type="entry name" value="MFS_trans_sf"/>
</dbReference>
<dbReference type="Gene3D" id="1.20.1720.10">
    <property type="entry name" value="Multidrug resistance protein D"/>
    <property type="match status" value="1"/>
</dbReference>
<feature type="transmembrane region" description="Helical" evidence="8">
    <location>
        <begin position="175"/>
        <end position="194"/>
    </location>
</feature>
<dbReference type="PANTHER" id="PTHR42718">
    <property type="entry name" value="MAJOR FACILITATOR SUPERFAMILY MULTIDRUG TRANSPORTER MFSC"/>
    <property type="match status" value="1"/>
</dbReference>
<keyword evidence="2" id="KW-0813">Transport</keyword>
<feature type="transmembrane region" description="Helical" evidence="8">
    <location>
        <begin position="284"/>
        <end position="307"/>
    </location>
</feature>
<dbReference type="SUPFAM" id="SSF103473">
    <property type="entry name" value="MFS general substrate transporter"/>
    <property type="match status" value="1"/>
</dbReference>
<dbReference type="PROSITE" id="PS50850">
    <property type="entry name" value="MFS"/>
    <property type="match status" value="1"/>
</dbReference>
<feature type="transmembrane region" description="Helical" evidence="8">
    <location>
        <begin position="378"/>
        <end position="402"/>
    </location>
</feature>
<evidence type="ECO:0000256" key="1">
    <source>
        <dbReference type="ARBA" id="ARBA00004651"/>
    </source>
</evidence>
<feature type="transmembrane region" description="Helical" evidence="8">
    <location>
        <begin position="147"/>
        <end position="169"/>
    </location>
</feature>
<dbReference type="PRINTS" id="PR01036">
    <property type="entry name" value="TCRTETB"/>
</dbReference>
<dbReference type="Gene3D" id="1.20.1250.20">
    <property type="entry name" value="MFS general substrate transporter like domains"/>
    <property type="match status" value="1"/>
</dbReference>
<dbReference type="PANTHER" id="PTHR42718:SF42">
    <property type="entry name" value="EXPORT PROTEIN"/>
    <property type="match status" value="1"/>
</dbReference>
<evidence type="ECO:0000256" key="2">
    <source>
        <dbReference type="ARBA" id="ARBA00022448"/>
    </source>
</evidence>
<comment type="caution">
    <text evidence="10">The sequence shown here is derived from an EMBL/GenBank/DDBJ whole genome shotgun (WGS) entry which is preliminary data.</text>
</comment>
<keyword evidence="7" id="KW-0046">Antibiotic resistance</keyword>
<sequence>MNQTPTPEGTTVLRIATARGRWTLLATVLGSGVVLLGSTVTNVALPHIGEDFDADLAVLQWTVNAYMLTLAGLILLGGSLGDRFGRRRVFVLGTVWFAVASLLCGLAPDTNTLIAARALQGVGGALLTPGSLAIIESSFHPDDRPRAIGLWSGFGGIGAALGPFLGGWLVDGPGWRWTFLLSIVPALVCVPVALRHVPESVGAPHQEAARAAGWWRAGFDIPGAVLGALALALVTYALTEARDGGPVASVAAVGGVLAGAAFLRVELHSDDPMMPPTIFASRQFTAINVITLCVYAGTGGFFFLTALHLQIVVGYSALAAGAAMLPNTVLMLLFSAHAGMLAQRLGPRVPLTVGPLVCGAGMVMMLRAGPGASYVYDILPALLVMGSGMVILVAPLTVTLLASVDASNAGLASGINNAAARAAGLVAVAALPLLVGMGPEAYRSDAAFDAAFTRAMPLCAALLAVGAAVSFGALRQTATAPHPPHGRTHGWLTEPPLVSRFIRHQAVE</sequence>
<feature type="transmembrane region" description="Helical" evidence="8">
    <location>
        <begin position="57"/>
        <end position="77"/>
    </location>
</feature>
<evidence type="ECO:0000313" key="11">
    <source>
        <dbReference type="Proteomes" id="UP001230328"/>
    </source>
</evidence>
<evidence type="ECO:0000256" key="8">
    <source>
        <dbReference type="SAM" id="Phobius"/>
    </source>
</evidence>
<reference evidence="10 11" key="1">
    <citation type="submission" date="2023-07" db="EMBL/GenBank/DDBJ databases">
        <title>Comparative genomics of wheat-associated soil bacteria to identify genetic determinants of phenazine resistance.</title>
        <authorList>
            <person name="Mouncey N."/>
        </authorList>
    </citation>
    <scope>NUCLEOTIDE SEQUENCE [LARGE SCALE GENOMIC DNA]</scope>
    <source>
        <strain evidence="10 11">V2I4</strain>
    </source>
</reference>
<name>A0ABU0T5U4_9ACTN</name>
<dbReference type="InterPro" id="IPR004638">
    <property type="entry name" value="EmrB-like"/>
</dbReference>
<evidence type="ECO:0000256" key="3">
    <source>
        <dbReference type="ARBA" id="ARBA00022475"/>
    </source>
</evidence>
<keyword evidence="11" id="KW-1185">Reference proteome</keyword>
<evidence type="ECO:0000256" key="7">
    <source>
        <dbReference type="ARBA" id="ARBA00023251"/>
    </source>
</evidence>
<feature type="transmembrane region" description="Helical" evidence="8">
    <location>
        <begin position="89"/>
        <end position="108"/>
    </location>
</feature>
<evidence type="ECO:0000256" key="4">
    <source>
        <dbReference type="ARBA" id="ARBA00022692"/>
    </source>
</evidence>
<keyword evidence="4 8" id="KW-0812">Transmembrane</keyword>
<feature type="domain" description="Major facilitator superfamily (MFS) profile" evidence="9">
    <location>
        <begin position="23"/>
        <end position="478"/>
    </location>
</feature>
<feature type="transmembrane region" description="Helical" evidence="8">
    <location>
        <begin position="22"/>
        <end position="45"/>
    </location>
</feature>
<dbReference type="InterPro" id="IPR020846">
    <property type="entry name" value="MFS_dom"/>
</dbReference>
<feature type="transmembrane region" description="Helical" evidence="8">
    <location>
        <begin position="313"/>
        <end position="336"/>
    </location>
</feature>
<dbReference type="RefSeq" id="WP_307527120.1">
    <property type="nucleotide sequence ID" value="NZ_JAUSZI010000002.1"/>
</dbReference>
<keyword evidence="6 8" id="KW-0472">Membrane</keyword>
<evidence type="ECO:0000256" key="5">
    <source>
        <dbReference type="ARBA" id="ARBA00022989"/>
    </source>
</evidence>
<keyword evidence="3" id="KW-1003">Cell membrane</keyword>
<feature type="transmembrane region" description="Helical" evidence="8">
    <location>
        <begin position="414"/>
        <end position="435"/>
    </location>
</feature>
<evidence type="ECO:0000256" key="6">
    <source>
        <dbReference type="ARBA" id="ARBA00023136"/>
    </source>
</evidence>
<feature type="transmembrane region" description="Helical" evidence="8">
    <location>
        <begin position="348"/>
        <end position="366"/>
    </location>
</feature>
<evidence type="ECO:0000259" key="9">
    <source>
        <dbReference type="PROSITE" id="PS50850"/>
    </source>
</evidence>
<dbReference type="Proteomes" id="UP001230328">
    <property type="component" value="Unassembled WGS sequence"/>
</dbReference>
<dbReference type="Pfam" id="PF07690">
    <property type="entry name" value="MFS_1"/>
    <property type="match status" value="1"/>
</dbReference>
<accession>A0ABU0T5U4</accession>
<feature type="transmembrane region" description="Helical" evidence="8">
    <location>
        <begin position="114"/>
        <end position="135"/>
    </location>
</feature>